<dbReference type="EMBL" id="CP002830">
    <property type="protein sequence ID" value="AEI68168.1"/>
    <property type="molecule type" value="Genomic_DNA"/>
</dbReference>
<feature type="region of interest" description="Disordered" evidence="1">
    <location>
        <begin position="112"/>
        <end position="132"/>
    </location>
</feature>
<evidence type="ECO:0000256" key="2">
    <source>
        <dbReference type="SAM" id="SignalP"/>
    </source>
</evidence>
<reference evidence="3 4" key="1">
    <citation type="journal article" date="2011" name="J. Bacteriol.">
        <title>Genome sequence of the halotolerant marine bacterium Myxococcus fulvus HW-1.</title>
        <authorList>
            <person name="Li Z.F."/>
            <person name="Li X."/>
            <person name="Liu H."/>
            <person name="Liu X."/>
            <person name="Han K."/>
            <person name="Wu Z.H."/>
            <person name="Hu W."/>
            <person name="Li F.F."/>
            <person name="Li Y.Z."/>
        </authorList>
    </citation>
    <scope>NUCLEOTIDE SEQUENCE [LARGE SCALE GENOMIC DNA]</scope>
    <source>
        <strain evidence="4">ATCC BAA-855 / HW-1</strain>
    </source>
</reference>
<sequence>MSPRTALFLVASWLVMPGQALAADSTELTPEKVAEIRRDEAQALSEVDEEYGNRKPSEMSTEERREAIDKQTAASASVLEKHGVSAKDYARYEARMSPADNARAKAEAQRLEEAAKAAKQPAPAQEEVQIQQGFNNENPVEVEAAEGAAPAIEIGVPVE</sequence>
<organism evidence="3 4">
    <name type="scientific">Myxococcus fulvus (strain ATCC BAA-855 / HW-1)</name>
    <dbReference type="NCBI Taxonomy" id="483219"/>
    <lineage>
        <taxon>Bacteria</taxon>
        <taxon>Pseudomonadati</taxon>
        <taxon>Myxococcota</taxon>
        <taxon>Myxococcia</taxon>
        <taxon>Myxococcales</taxon>
        <taxon>Cystobacterineae</taxon>
        <taxon>Myxococcaceae</taxon>
        <taxon>Myxococcus</taxon>
    </lineage>
</organism>
<name>F8C747_MYXFH</name>
<feature type="chain" id="PRO_5003367951" description="DUF4168 domain-containing protein" evidence="2">
    <location>
        <begin position="23"/>
        <end position="159"/>
    </location>
</feature>
<dbReference type="KEGG" id="mfu:LILAB_31435"/>
<feature type="compositionally biased region" description="Low complexity" evidence="1">
    <location>
        <begin position="117"/>
        <end position="127"/>
    </location>
</feature>
<gene>
    <name evidence="3" type="ordered locus">LILAB_31435</name>
</gene>
<dbReference type="AlphaFoldDB" id="F8C747"/>
<protein>
    <recommendedName>
        <fullName evidence="5">DUF4168 domain-containing protein</fullName>
    </recommendedName>
</protein>
<keyword evidence="2" id="KW-0732">Signal</keyword>
<dbReference type="STRING" id="483219.LILAB_31435"/>
<evidence type="ECO:0000313" key="4">
    <source>
        <dbReference type="Proteomes" id="UP000000488"/>
    </source>
</evidence>
<dbReference type="Proteomes" id="UP000000488">
    <property type="component" value="Chromosome"/>
</dbReference>
<feature type="compositionally biased region" description="Basic and acidic residues" evidence="1">
    <location>
        <begin position="51"/>
        <end position="69"/>
    </location>
</feature>
<proteinExistence type="predicted"/>
<evidence type="ECO:0000313" key="3">
    <source>
        <dbReference type="EMBL" id="AEI68168.1"/>
    </source>
</evidence>
<feature type="region of interest" description="Disordered" evidence="1">
    <location>
        <begin position="43"/>
        <end position="80"/>
    </location>
</feature>
<evidence type="ECO:0008006" key="5">
    <source>
        <dbReference type="Google" id="ProtNLM"/>
    </source>
</evidence>
<dbReference type="HOGENOM" id="CLU_097135_0_0_7"/>
<evidence type="ECO:0000256" key="1">
    <source>
        <dbReference type="SAM" id="MobiDB-lite"/>
    </source>
</evidence>
<feature type="signal peptide" evidence="2">
    <location>
        <begin position="1"/>
        <end position="22"/>
    </location>
</feature>
<accession>F8C747</accession>